<evidence type="ECO:0000313" key="3">
    <source>
        <dbReference type="EMBL" id="EFG08975.1"/>
    </source>
</evidence>
<dbReference type="RefSeq" id="WP_003958247.1">
    <property type="nucleotide sequence ID" value="NZ_CM000913.1"/>
</dbReference>
<feature type="compositionally biased region" description="Low complexity" evidence="1">
    <location>
        <begin position="31"/>
        <end position="42"/>
    </location>
</feature>
<protein>
    <recommendedName>
        <fullName evidence="5">Secreted protein</fullName>
    </recommendedName>
</protein>
<reference evidence="3 4" key="1">
    <citation type="journal article" date="2010" name="Genome Biol. Evol.">
        <title>The sequence of a 1.8-mb bacterial linear plasmid reveals a rich evolutionary reservoir of secondary metabolic pathways.</title>
        <authorList>
            <person name="Medema M.H."/>
            <person name="Trefzer A."/>
            <person name="Kovalchuk A."/>
            <person name="van den Berg M."/>
            <person name="Mueller U."/>
            <person name="Heijne W."/>
            <person name="Wu L."/>
            <person name="Alam M.T."/>
            <person name="Ronning C.M."/>
            <person name="Nierman W.C."/>
            <person name="Bovenberg R.A.L."/>
            <person name="Breitling R."/>
            <person name="Takano E."/>
        </authorList>
    </citation>
    <scope>NUCLEOTIDE SEQUENCE [LARGE SCALE GENOMIC DNA]</scope>
    <source>
        <strain evidence="4">ATCC 27064 / DSM 738 / JCM 4710 / NBRC 13307 / NCIMB 12785 / NRRL 3585 / VKM Ac-602</strain>
    </source>
</reference>
<evidence type="ECO:0008006" key="5">
    <source>
        <dbReference type="Google" id="ProtNLM"/>
    </source>
</evidence>
<feature type="signal peptide" evidence="2">
    <location>
        <begin position="1"/>
        <end position="30"/>
    </location>
</feature>
<gene>
    <name evidence="3" type="ORF">SCLAV_3901</name>
</gene>
<evidence type="ECO:0000313" key="4">
    <source>
        <dbReference type="Proteomes" id="UP000002357"/>
    </source>
</evidence>
<organism evidence="3 4">
    <name type="scientific">Streptomyces clavuligerus</name>
    <dbReference type="NCBI Taxonomy" id="1901"/>
    <lineage>
        <taxon>Bacteria</taxon>
        <taxon>Bacillati</taxon>
        <taxon>Actinomycetota</taxon>
        <taxon>Actinomycetes</taxon>
        <taxon>Kitasatosporales</taxon>
        <taxon>Streptomycetaceae</taxon>
        <taxon>Streptomyces</taxon>
    </lineage>
</organism>
<keyword evidence="4" id="KW-1185">Reference proteome</keyword>
<keyword evidence="2" id="KW-0732">Signal</keyword>
<name>B5H1V0_STRCL</name>
<proteinExistence type="predicted"/>
<evidence type="ECO:0000256" key="1">
    <source>
        <dbReference type="SAM" id="MobiDB-lite"/>
    </source>
</evidence>
<feature type="region of interest" description="Disordered" evidence="1">
    <location>
        <begin position="31"/>
        <end position="73"/>
    </location>
</feature>
<evidence type="ECO:0000256" key="2">
    <source>
        <dbReference type="SAM" id="SignalP"/>
    </source>
</evidence>
<accession>B5H1V0</accession>
<dbReference type="EMBL" id="CM000913">
    <property type="protein sequence ID" value="EFG08975.1"/>
    <property type="molecule type" value="Genomic_DNA"/>
</dbReference>
<feature type="chain" id="PRO_5010825056" description="Secreted protein" evidence="2">
    <location>
        <begin position="31"/>
        <end position="73"/>
    </location>
</feature>
<sequence length="73" mass="7261">MTRSFRHQQAAAVAATVCALALCAAGAAQAAPASHHSPAPAGEVDRNLIKPPPGGMLAPATDLLGQLGLTPRP</sequence>
<dbReference type="Proteomes" id="UP000002357">
    <property type="component" value="Chromosome"/>
</dbReference>
<dbReference type="AlphaFoldDB" id="B5H1V0"/>
<dbReference type="GeneID" id="93729605"/>
<dbReference type="KEGG" id="sclf:BB341_09225"/>